<gene>
    <name evidence="1" type="ORF">A2227_07790</name>
</gene>
<evidence type="ECO:0000313" key="1">
    <source>
        <dbReference type="EMBL" id="OGF25273.1"/>
    </source>
</evidence>
<reference evidence="1 2" key="1">
    <citation type="journal article" date="2016" name="Nat. Commun.">
        <title>Thousands of microbial genomes shed light on interconnected biogeochemical processes in an aquifer system.</title>
        <authorList>
            <person name="Anantharaman K."/>
            <person name="Brown C.T."/>
            <person name="Hug L.A."/>
            <person name="Sharon I."/>
            <person name="Castelle C.J."/>
            <person name="Probst A.J."/>
            <person name="Thomas B.C."/>
            <person name="Singh A."/>
            <person name="Wilkins M.J."/>
            <person name="Karaoz U."/>
            <person name="Brodie E.L."/>
            <person name="Williams K.H."/>
            <person name="Hubbard S.S."/>
            <person name="Banfield J.F."/>
        </authorList>
    </citation>
    <scope>NUCLEOTIDE SEQUENCE [LARGE SCALE GENOMIC DNA]</scope>
</reference>
<dbReference type="AlphaFoldDB" id="A0A1F5SFQ3"/>
<protein>
    <submittedName>
        <fullName evidence="1">Uncharacterized protein</fullName>
    </submittedName>
</protein>
<comment type="caution">
    <text evidence="1">The sequence shown here is derived from an EMBL/GenBank/DDBJ whole genome shotgun (WGS) entry which is preliminary data.</text>
</comment>
<dbReference type="Proteomes" id="UP000178367">
    <property type="component" value="Unassembled WGS sequence"/>
</dbReference>
<dbReference type="STRING" id="1797994.A2227_07790"/>
<accession>A0A1F5SFQ3</accession>
<organism evidence="1 2">
    <name type="scientific">Candidatus Falkowbacteria bacterium RIFOXYA2_FULL_47_19</name>
    <dbReference type="NCBI Taxonomy" id="1797994"/>
    <lineage>
        <taxon>Bacteria</taxon>
        <taxon>Candidatus Falkowiibacteriota</taxon>
    </lineage>
</organism>
<proteinExistence type="predicted"/>
<sequence length="155" mass="17939">MDLTLSKLNWELKLFFLDTSSRVSEENLSDLLIPGEARDFFIAVYGWAPGLFGDNGTYLCAIFFERYDKVHFSSGVHTVKRDFWIYLIEKIEKLLKINWGNAEPGKRQALAEWISEKKRTLEISFPDKRLPAVVNAPPKDIRGIIIEDILITFEQ</sequence>
<dbReference type="EMBL" id="MFGB01000022">
    <property type="protein sequence ID" value="OGF25273.1"/>
    <property type="molecule type" value="Genomic_DNA"/>
</dbReference>
<name>A0A1F5SFQ3_9BACT</name>
<evidence type="ECO:0000313" key="2">
    <source>
        <dbReference type="Proteomes" id="UP000178367"/>
    </source>
</evidence>